<sequence>MSLTQLAVAGRWAVRVLQTQGGRALAEVLLALTLFAAITTALAHYHIGGLLLRLTKWLSLLLLGLVVAFLFL</sequence>
<feature type="transmembrane region" description="Helical" evidence="1">
    <location>
        <begin position="54"/>
        <end position="71"/>
    </location>
</feature>
<proteinExistence type="predicted"/>
<keyword evidence="3" id="KW-1185">Reference proteome</keyword>
<keyword evidence="1" id="KW-0472">Membrane</keyword>
<dbReference type="EMBL" id="JAMQON010000002">
    <property type="protein sequence ID" value="MDS0259440.1"/>
    <property type="molecule type" value="Genomic_DNA"/>
</dbReference>
<organism evidence="2 3">
    <name type="scientific">Haloarcula saliterrae</name>
    <dbReference type="NCBI Taxonomy" id="2950534"/>
    <lineage>
        <taxon>Archaea</taxon>
        <taxon>Methanobacteriati</taxon>
        <taxon>Methanobacteriota</taxon>
        <taxon>Stenosarchaea group</taxon>
        <taxon>Halobacteria</taxon>
        <taxon>Halobacteriales</taxon>
        <taxon>Haloarculaceae</taxon>
        <taxon>Haloarcula</taxon>
    </lineage>
</organism>
<keyword evidence="1" id="KW-0812">Transmembrane</keyword>
<gene>
    <name evidence="2" type="ORF">NDI56_08550</name>
</gene>
<dbReference type="Proteomes" id="UP001259659">
    <property type="component" value="Unassembled WGS sequence"/>
</dbReference>
<keyword evidence="1" id="KW-1133">Transmembrane helix</keyword>
<dbReference type="RefSeq" id="WP_310919050.1">
    <property type="nucleotide sequence ID" value="NZ_JAMQON010000002.1"/>
</dbReference>
<evidence type="ECO:0000313" key="2">
    <source>
        <dbReference type="EMBL" id="MDS0259440.1"/>
    </source>
</evidence>
<protein>
    <submittedName>
        <fullName evidence="2">Uncharacterized protein</fullName>
    </submittedName>
</protein>
<evidence type="ECO:0000256" key="1">
    <source>
        <dbReference type="SAM" id="Phobius"/>
    </source>
</evidence>
<evidence type="ECO:0000313" key="3">
    <source>
        <dbReference type="Proteomes" id="UP001259659"/>
    </source>
</evidence>
<reference evidence="2 3" key="1">
    <citation type="submission" date="2022-06" db="EMBL/GenBank/DDBJ databases">
        <title>Haloarcula sp. a new haloarchaeum isolate from saline soil.</title>
        <authorList>
            <person name="Strakova D."/>
            <person name="Galisteo C."/>
            <person name="Sanchez-Porro C."/>
            <person name="Ventosa A."/>
        </authorList>
    </citation>
    <scope>NUCLEOTIDE SEQUENCE [LARGE SCALE GENOMIC DNA]</scope>
    <source>
        <strain evidence="2 3">S1CR25-12</strain>
    </source>
</reference>
<accession>A0ABU2FAZ3</accession>
<feature type="transmembrane region" description="Helical" evidence="1">
    <location>
        <begin position="24"/>
        <end position="48"/>
    </location>
</feature>
<name>A0ABU2FAZ3_9EURY</name>
<comment type="caution">
    <text evidence="2">The sequence shown here is derived from an EMBL/GenBank/DDBJ whole genome shotgun (WGS) entry which is preliminary data.</text>
</comment>